<dbReference type="SUPFAM" id="SSF46785">
    <property type="entry name" value="Winged helix' DNA-binding domain"/>
    <property type="match status" value="1"/>
</dbReference>
<dbReference type="InterPro" id="IPR050707">
    <property type="entry name" value="HTH_MetabolicPath_Reg"/>
</dbReference>
<evidence type="ECO:0000259" key="6">
    <source>
        <dbReference type="PROSITE" id="PS51078"/>
    </source>
</evidence>
<evidence type="ECO:0000313" key="8">
    <source>
        <dbReference type="Proteomes" id="UP000672602"/>
    </source>
</evidence>
<feature type="domain" description="IclR-ED" evidence="6">
    <location>
        <begin position="78"/>
        <end position="261"/>
    </location>
</feature>
<dbReference type="Pfam" id="PF01614">
    <property type="entry name" value="IclR_C"/>
    <property type="match status" value="1"/>
</dbReference>
<feature type="domain" description="HTH iclR-type" evidence="5">
    <location>
        <begin position="15"/>
        <end position="77"/>
    </location>
</feature>
<dbReference type="EMBL" id="JAGMWN010000009">
    <property type="protein sequence ID" value="MBP5858595.1"/>
    <property type="molecule type" value="Genomic_DNA"/>
</dbReference>
<dbReference type="RefSeq" id="WP_210683186.1">
    <property type="nucleotide sequence ID" value="NZ_JAGMWN010000009.1"/>
</dbReference>
<dbReference type="Gene3D" id="1.10.10.10">
    <property type="entry name" value="Winged helix-like DNA-binding domain superfamily/Winged helix DNA-binding domain"/>
    <property type="match status" value="1"/>
</dbReference>
<name>A0A8J7S2F2_9PROT</name>
<dbReference type="SMART" id="SM00346">
    <property type="entry name" value="HTH_ICLR"/>
    <property type="match status" value="1"/>
</dbReference>
<dbReference type="Pfam" id="PF09339">
    <property type="entry name" value="HTH_IclR"/>
    <property type="match status" value="1"/>
</dbReference>
<dbReference type="InterPro" id="IPR036388">
    <property type="entry name" value="WH-like_DNA-bd_sf"/>
</dbReference>
<protein>
    <submittedName>
        <fullName evidence="7">IclR family transcriptional regulator</fullName>
    </submittedName>
</protein>
<dbReference type="InterPro" id="IPR005471">
    <property type="entry name" value="Tscrpt_reg_IclR_N"/>
</dbReference>
<keyword evidence="8" id="KW-1185">Reference proteome</keyword>
<dbReference type="InterPro" id="IPR029016">
    <property type="entry name" value="GAF-like_dom_sf"/>
</dbReference>
<dbReference type="Proteomes" id="UP000672602">
    <property type="component" value="Unassembled WGS sequence"/>
</dbReference>
<organism evidence="7 8">
    <name type="scientific">Marivibrio halodurans</name>
    <dbReference type="NCBI Taxonomy" id="2039722"/>
    <lineage>
        <taxon>Bacteria</taxon>
        <taxon>Pseudomonadati</taxon>
        <taxon>Pseudomonadota</taxon>
        <taxon>Alphaproteobacteria</taxon>
        <taxon>Rhodospirillales</taxon>
        <taxon>Rhodospirillaceae</taxon>
        <taxon>Marivibrio</taxon>
    </lineage>
</organism>
<evidence type="ECO:0000256" key="1">
    <source>
        <dbReference type="ARBA" id="ARBA00023015"/>
    </source>
</evidence>
<reference evidence="7" key="1">
    <citation type="submission" date="2021-04" db="EMBL/GenBank/DDBJ databases">
        <authorList>
            <person name="Zhang D.-C."/>
        </authorList>
    </citation>
    <scope>NUCLEOTIDE SEQUENCE</scope>
    <source>
        <strain evidence="7">CGMCC 1.15697</strain>
    </source>
</reference>
<dbReference type="PROSITE" id="PS51077">
    <property type="entry name" value="HTH_ICLR"/>
    <property type="match status" value="1"/>
</dbReference>
<comment type="caution">
    <text evidence="7">The sequence shown here is derived from an EMBL/GenBank/DDBJ whole genome shotgun (WGS) entry which is preliminary data.</text>
</comment>
<feature type="region of interest" description="Disordered" evidence="4">
    <location>
        <begin position="259"/>
        <end position="278"/>
    </location>
</feature>
<dbReference type="PANTHER" id="PTHR30136:SF35">
    <property type="entry name" value="HTH-TYPE TRANSCRIPTIONAL REGULATOR RV1719"/>
    <property type="match status" value="1"/>
</dbReference>
<keyword evidence="1" id="KW-0805">Transcription regulation</keyword>
<dbReference type="GO" id="GO:0045892">
    <property type="term" value="P:negative regulation of DNA-templated transcription"/>
    <property type="evidence" value="ECO:0007669"/>
    <property type="project" value="TreeGrafter"/>
</dbReference>
<proteinExistence type="predicted"/>
<dbReference type="PROSITE" id="PS51078">
    <property type="entry name" value="ICLR_ED"/>
    <property type="match status" value="1"/>
</dbReference>
<dbReference type="GO" id="GO:0003677">
    <property type="term" value="F:DNA binding"/>
    <property type="evidence" value="ECO:0007669"/>
    <property type="project" value="UniProtKB-KW"/>
</dbReference>
<evidence type="ECO:0000256" key="4">
    <source>
        <dbReference type="SAM" id="MobiDB-lite"/>
    </source>
</evidence>
<evidence type="ECO:0000256" key="3">
    <source>
        <dbReference type="ARBA" id="ARBA00023163"/>
    </source>
</evidence>
<dbReference type="AlphaFoldDB" id="A0A8J7S2F2"/>
<dbReference type="InterPro" id="IPR014757">
    <property type="entry name" value="Tscrpt_reg_IclR_C"/>
</dbReference>
<gene>
    <name evidence="7" type="ORF">KAJ83_16360</name>
</gene>
<accession>A0A8J7S2F2</accession>
<dbReference type="GO" id="GO:0003700">
    <property type="term" value="F:DNA-binding transcription factor activity"/>
    <property type="evidence" value="ECO:0007669"/>
    <property type="project" value="TreeGrafter"/>
</dbReference>
<dbReference type="PANTHER" id="PTHR30136">
    <property type="entry name" value="HELIX-TURN-HELIX TRANSCRIPTIONAL REGULATOR, ICLR FAMILY"/>
    <property type="match status" value="1"/>
</dbReference>
<evidence type="ECO:0000256" key="2">
    <source>
        <dbReference type="ARBA" id="ARBA00023125"/>
    </source>
</evidence>
<keyword evidence="3" id="KW-0804">Transcription</keyword>
<evidence type="ECO:0000313" key="7">
    <source>
        <dbReference type="EMBL" id="MBP5858595.1"/>
    </source>
</evidence>
<dbReference type="SUPFAM" id="SSF55781">
    <property type="entry name" value="GAF domain-like"/>
    <property type="match status" value="1"/>
</dbReference>
<dbReference type="InterPro" id="IPR036390">
    <property type="entry name" value="WH_DNA-bd_sf"/>
</dbReference>
<evidence type="ECO:0000259" key="5">
    <source>
        <dbReference type="PROSITE" id="PS51077"/>
    </source>
</evidence>
<dbReference type="Gene3D" id="3.30.450.40">
    <property type="match status" value="1"/>
</dbReference>
<sequence length="278" mass="30225">MRDDTEKPEKAAGRIQSLERAFAILEETARHRDGVTLTHLSRALGLHTSTLYHLIKTLTALGYLHAMGDSKRYRVGRGIFLLASACHDEIELSNTVAPFLDRLAEETGESTHFAIWERDSALILARASGSKALQMTERAGTLRPLYCTAIGKALLSGLDEAEYETATHAIAFDAHTSNTLKGPTELRLQVEKARHEGVAFDDCEYNAEVRCMAAPVRDFRGKVIGAIGFSGPVWRMSFSDMATYIPRTAAIAAELSESLGHTHPTPGGAAEDGRADSA</sequence>
<keyword evidence="2" id="KW-0238">DNA-binding</keyword>